<name>A0A8S3JRB3_9BILA</name>
<proteinExistence type="predicted"/>
<protein>
    <submittedName>
        <fullName evidence="1">Uncharacterized protein</fullName>
    </submittedName>
</protein>
<feature type="non-terminal residue" evidence="1">
    <location>
        <position position="1"/>
    </location>
</feature>
<dbReference type="AlphaFoldDB" id="A0A8S3JRB3"/>
<evidence type="ECO:0000313" key="1">
    <source>
        <dbReference type="EMBL" id="CAF5221266.1"/>
    </source>
</evidence>
<feature type="non-terminal residue" evidence="1">
    <location>
        <position position="162"/>
    </location>
</feature>
<sequence>NFVSNVFKFIVNDYGLETLSTLSNMLNGYGSMLELIDYSSFAIDDNQDKLSPMQQGIFQLITHYTCIPQTPLYYLFHQRIKTSAESIKLKKILKQTEQKGKNDVPRQHYYSVPPITTADNNCDDSDDENEQTEYTFEQFRYELMKSILNDRVLTDIINENIL</sequence>
<dbReference type="EMBL" id="CAJOBJ010366407">
    <property type="protein sequence ID" value="CAF5221266.1"/>
    <property type="molecule type" value="Genomic_DNA"/>
</dbReference>
<gene>
    <name evidence="1" type="ORF">GIL414_LOCUS84465</name>
</gene>
<reference evidence="1" key="1">
    <citation type="submission" date="2021-02" db="EMBL/GenBank/DDBJ databases">
        <authorList>
            <person name="Nowell W R."/>
        </authorList>
    </citation>
    <scope>NUCLEOTIDE SEQUENCE</scope>
</reference>
<accession>A0A8S3JRB3</accession>
<evidence type="ECO:0000313" key="2">
    <source>
        <dbReference type="Proteomes" id="UP000681720"/>
    </source>
</evidence>
<organism evidence="1 2">
    <name type="scientific">Rotaria magnacalcarata</name>
    <dbReference type="NCBI Taxonomy" id="392030"/>
    <lineage>
        <taxon>Eukaryota</taxon>
        <taxon>Metazoa</taxon>
        <taxon>Spiralia</taxon>
        <taxon>Gnathifera</taxon>
        <taxon>Rotifera</taxon>
        <taxon>Eurotatoria</taxon>
        <taxon>Bdelloidea</taxon>
        <taxon>Philodinida</taxon>
        <taxon>Philodinidae</taxon>
        <taxon>Rotaria</taxon>
    </lineage>
</organism>
<dbReference type="Proteomes" id="UP000681720">
    <property type="component" value="Unassembled WGS sequence"/>
</dbReference>
<comment type="caution">
    <text evidence="1">The sequence shown here is derived from an EMBL/GenBank/DDBJ whole genome shotgun (WGS) entry which is preliminary data.</text>
</comment>